<reference evidence="1" key="1">
    <citation type="submission" date="2021-07" db="EMBL/GenBank/DDBJ databases">
        <title>Complete genome sequence of Crassaminicella sp. 143-21, isolated from a deep-sea hydrothermal vent.</title>
        <authorList>
            <person name="Li X."/>
        </authorList>
    </citation>
    <scope>NUCLEOTIDE SEQUENCE</scope>
    <source>
        <strain evidence="1">143-21</strain>
    </source>
</reference>
<protein>
    <submittedName>
        <fullName evidence="1">TIGR02677 family protein</fullName>
    </submittedName>
</protein>
<evidence type="ECO:0000313" key="2">
    <source>
        <dbReference type="Proteomes" id="UP000886818"/>
    </source>
</evidence>
<name>A0ABX8RCP8_9CLOT</name>
<dbReference type="Pfam" id="PF09660">
    <property type="entry name" value="DUF2397"/>
    <property type="match status" value="1"/>
</dbReference>
<organism evidence="1 2">
    <name type="scientific">Crassaminicella indica</name>
    <dbReference type="NCBI Taxonomy" id="2855394"/>
    <lineage>
        <taxon>Bacteria</taxon>
        <taxon>Bacillati</taxon>
        <taxon>Bacillota</taxon>
        <taxon>Clostridia</taxon>
        <taxon>Eubacteriales</taxon>
        <taxon>Clostridiaceae</taxon>
        <taxon>Crassaminicella</taxon>
    </lineage>
</organism>
<dbReference type="RefSeq" id="WP_218283267.1">
    <property type="nucleotide sequence ID" value="NZ_CP078093.1"/>
</dbReference>
<dbReference type="EMBL" id="CP078093">
    <property type="protein sequence ID" value="QXM06571.1"/>
    <property type="molecule type" value="Genomic_DNA"/>
</dbReference>
<gene>
    <name evidence="1" type="ORF">KVH43_02140</name>
</gene>
<sequence length="495" mass="59452">MKLDISVKAQIDEAKYLATENTWRYRAIIRCMYKCYEKMKYWLYKEEIYEILKKYEEFADYSEDYLKNDLDSLVSWKNLIAVADTTKVRTVDEFKNRAFRYQLSPYTIEIERMLMKLENMTVENNASLECTLVERFRELLERYDSIALKEDKEVYEWWKLLNKSFKELNQNYQDYISRFYSPKTEELMKTTEFLMFKESFIIYLRDFIRGLQLNSVLIKKLLKDISDDAIKKIIDKVLAHEKTIPNINTNIKEDEFIEIHQGRFRSIKDWFFTHKGKEPLIEQLIDNTNHIIRKITRFASQLADKRNNSANRKEEYRKIAKLFSECKDMEEANKLSSLVFGVFNTKHIKGDETRVTESINSSIYDEVPTKVITKPRVRTYREKIIKNPIIDKRAKKEERLKKILKKRKMEKELMERFILNDQIDFAKLPKLTQKDRVVLLRWLSKGKGSKKGLGKTEFGREYSVTKYDCQECIKIKCEDGIFTMPHYVIKFKKEE</sequence>
<proteinExistence type="predicted"/>
<evidence type="ECO:0000313" key="1">
    <source>
        <dbReference type="EMBL" id="QXM06571.1"/>
    </source>
</evidence>
<keyword evidence="2" id="KW-1185">Reference proteome</keyword>
<dbReference type="InterPro" id="IPR013493">
    <property type="entry name" value="CHP02677"/>
</dbReference>
<dbReference type="Proteomes" id="UP000886818">
    <property type="component" value="Chromosome"/>
</dbReference>
<dbReference type="NCBIfam" id="TIGR02677">
    <property type="entry name" value="TIGR02677 family protein"/>
    <property type="match status" value="1"/>
</dbReference>
<accession>A0ABX8RCP8</accession>